<proteinExistence type="predicted"/>
<evidence type="ECO:0000256" key="1">
    <source>
        <dbReference type="SAM" id="MobiDB-lite"/>
    </source>
</evidence>
<dbReference type="EMBL" id="JAGMUU010000001">
    <property type="protein sequence ID" value="KAH7162948.1"/>
    <property type="molecule type" value="Genomic_DNA"/>
</dbReference>
<protein>
    <submittedName>
        <fullName evidence="2">Uncharacterized protein</fullName>
    </submittedName>
</protein>
<organism evidence="2 3">
    <name type="scientific">Dactylonectria estremocensis</name>
    <dbReference type="NCBI Taxonomy" id="1079267"/>
    <lineage>
        <taxon>Eukaryota</taxon>
        <taxon>Fungi</taxon>
        <taxon>Dikarya</taxon>
        <taxon>Ascomycota</taxon>
        <taxon>Pezizomycotina</taxon>
        <taxon>Sordariomycetes</taxon>
        <taxon>Hypocreomycetidae</taxon>
        <taxon>Hypocreales</taxon>
        <taxon>Nectriaceae</taxon>
        <taxon>Dactylonectria</taxon>
    </lineage>
</organism>
<dbReference type="AlphaFoldDB" id="A0A9P9FL70"/>
<reference evidence="2" key="1">
    <citation type="journal article" date="2021" name="Nat. Commun.">
        <title>Genetic determinants of endophytism in the Arabidopsis root mycobiome.</title>
        <authorList>
            <person name="Mesny F."/>
            <person name="Miyauchi S."/>
            <person name="Thiergart T."/>
            <person name="Pickel B."/>
            <person name="Atanasova L."/>
            <person name="Karlsson M."/>
            <person name="Huettel B."/>
            <person name="Barry K.W."/>
            <person name="Haridas S."/>
            <person name="Chen C."/>
            <person name="Bauer D."/>
            <person name="Andreopoulos W."/>
            <person name="Pangilinan J."/>
            <person name="LaButti K."/>
            <person name="Riley R."/>
            <person name="Lipzen A."/>
            <person name="Clum A."/>
            <person name="Drula E."/>
            <person name="Henrissat B."/>
            <person name="Kohler A."/>
            <person name="Grigoriev I.V."/>
            <person name="Martin F.M."/>
            <person name="Hacquard S."/>
        </authorList>
    </citation>
    <scope>NUCLEOTIDE SEQUENCE</scope>
    <source>
        <strain evidence="2">MPI-CAGE-AT-0021</strain>
    </source>
</reference>
<name>A0A9P9FL70_9HYPO</name>
<comment type="caution">
    <text evidence="2">The sequence shown here is derived from an EMBL/GenBank/DDBJ whole genome shotgun (WGS) entry which is preliminary data.</text>
</comment>
<evidence type="ECO:0000313" key="2">
    <source>
        <dbReference type="EMBL" id="KAH7162948.1"/>
    </source>
</evidence>
<accession>A0A9P9FL70</accession>
<sequence>MNCEFCKRKLEASGFFQAKQTLQTRTEGTARRNKHRPSPRRPGLLEPSNDRHGRPVRSSESYNGTEMPHRLAFGFLASTTDDQRRDQLGVLEPSETPAVPAFWQAGKPKGPKGTCGSIENTQISRLMKVLRVRVHIPTTRSPFLGRLESSRCLEYKNRRAHLFVIHLERIQESRLFRLPYHMFSSQVIHPRVRLQGPRFGGGLV</sequence>
<feature type="region of interest" description="Disordered" evidence="1">
    <location>
        <begin position="21"/>
        <end position="65"/>
    </location>
</feature>
<dbReference type="Proteomes" id="UP000717696">
    <property type="component" value="Unassembled WGS sequence"/>
</dbReference>
<gene>
    <name evidence="2" type="ORF">B0J13DRAFT_24956</name>
</gene>
<keyword evidence="3" id="KW-1185">Reference proteome</keyword>
<evidence type="ECO:0000313" key="3">
    <source>
        <dbReference type="Proteomes" id="UP000717696"/>
    </source>
</evidence>